<evidence type="ECO:0000313" key="4">
    <source>
        <dbReference type="Proteomes" id="UP000273001"/>
    </source>
</evidence>
<protein>
    <submittedName>
        <fullName evidence="3">Uncharacterized protein</fullName>
    </submittedName>
</protein>
<proteinExistence type="predicted"/>
<gene>
    <name evidence="3" type="ORF">D5R93_12000</name>
</gene>
<keyword evidence="2" id="KW-0472">Membrane</keyword>
<dbReference type="EMBL" id="CP032514">
    <property type="protein sequence ID" value="AYD90543.1"/>
    <property type="molecule type" value="Genomic_DNA"/>
</dbReference>
<keyword evidence="2" id="KW-1133">Transmembrane helix</keyword>
<feature type="region of interest" description="Disordered" evidence="1">
    <location>
        <begin position="136"/>
        <end position="180"/>
    </location>
</feature>
<keyword evidence="4" id="KW-1185">Reference proteome</keyword>
<sequence length="198" mass="20886">MNGGLMILIGLAMCAILTRMVSAFQEPAGAGSFLLLIGLIRTVGLAMGLGAVVAGVVPLRQRTVFDATGIHSRGLLRTRHLPWPCSRAAFVVDVSVRRDHASPSRTGVSRRGAVTVLGRVEVSAGGRRTRLAARVSRRSAGKGFGTALRQRSTRSGRGHGPTGTSATSGPSLAPTGRPALWLPRRRAVPVVCRPTRPW</sequence>
<name>A0ABN5PRX7_9ACTO</name>
<evidence type="ECO:0000256" key="1">
    <source>
        <dbReference type="SAM" id="MobiDB-lite"/>
    </source>
</evidence>
<keyword evidence="2" id="KW-0812">Transmembrane</keyword>
<evidence type="ECO:0000256" key="2">
    <source>
        <dbReference type="SAM" id="Phobius"/>
    </source>
</evidence>
<evidence type="ECO:0000313" key="3">
    <source>
        <dbReference type="EMBL" id="AYD90543.1"/>
    </source>
</evidence>
<feature type="transmembrane region" description="Helical" evidence="2">
    <location>
        <begin position="33"/>
        <end position="57"/>
    </location>
</feature>
<dbReference type="Proteomes" id="UP000273001">
    <property type="component" value="Chromosome"/>
</dbReference>
<organism evidence="3 4">
    <name type="scientific">Actinomyces lilanjuaniae</name>
    <dbReference type="NCBI Taxonomy" id="2321394"/>
    <lineage>
        <taxon>Bacteria</taxon>
        <taxon>Bacillati</taxon>
        <taxon>Actinomycetota</taxon>
        <taxon>Actinomycetes</taxon>
        <taxon>Actinomycetales</taxon>
        <taxon>Actinomycetaceae</taxon>
        <taxon>Actinomyces</taxon>
    </lineage>
</organism>
<reference evidence="3 4" key="1">
    <citation type="submission" date="2018-09" db="EMBL/GenBank/DDBJ databases">
        <authorList>
            <person name="Li J."/>
        </authorList>
    </citation>
    <scope>NUCLEOTIDE SEQUENCE [LARGE SCALE GENOMIC DNA]</scope>
    <source>
        <strain evidence="3 4">2129</strain>
    </source>
</reference>
<accession>A0ABN5PRX7</accession>